<dbReference type="InterPro" id="IPR021533">
    <property type="entry name" value="PepSY-like"/>
</dbReference>
<dbReference type="AlphaFoldDB" id="A0A972JI62"/>
<comment type="caution">
    <text evidence="3">The sequence shown here is derived from an EMBL/GenBank/DDBJ whole genome shotgun (WGS) entry which is preliminary data.</text>
</comment>
<dbReference type="EMBL" id="JAAMPU010000106">
    <property type="protein sequence ID" value="NMH28665.1"/>
    <property type="molecule type" value="Genomic_DNA"/>
</dbReference>
<evidence type="ECO:0000313" key="4">
    <source>
        <dbReference type="Proteomes" id="UP000712080"/>
    </source>
</evidence>
<feature type="domain" description="Putative beta-lactamase-inhibitor-like PepSY-like" evidence="2">
    <location>
        <begin position="70"/>
        <end position="138"/>
    </location>
</feature>
<accession>A0A972JI62</accession>
<feature type="signal peptide" evidence="1">
    <location>
        <begin position="1"/>
        <end position="19"/>
    </location>
</feature>
<proteinExistence type="predicted"/>
<gene>
    <name evidence="3" type="ORF">G6047_11540</name>
</gene>
<organism evidence="3 4">
    <name type="scientific">Flavobacterium silvaticum</name>
    <dbReference type="NCBI Taxonomy" id="1852020"/>
    <lineage>
        <taxon>Bacteria</taxon>
        <taxon>Pseudomonadati</taxon>
        <taxon>Bacteroidota</taxon>
        <taxon>Flavobacteriia</taxon>
        <taxon>Flavobacteriales</taxon>
        <taxon>Flavobacteriaceae</taxon>
        <taxon>Flavobacterium</taxon>
    </lineage>
</organism>
<evidence type="ECO:0000259" key="2">
    <source>
        <dbReference type="Pfam" id="PF11396"/>
    </source>
</evidence>
<reference evidence="3" key="1">
    <citation type="submission" date="2020-02" db="EMBL/GenBank/DDBJ databases">
        <title>Flavobacterium sp. genome.</title>
        <authorList>
            <person name="Jung H.S."/>
            <person name="Baek J.H."/>
            <person name="Jeon C.O."/>
        </authorList>
    </citation>
    <scope>NUCLEOTIDE SEQUENCE</scope>
    <source>
        <strain evidence="3">SE-s28</strain>
    </source>
</reference>
<evidence type="ECO:0000256" key="1">
    <source>
        <dbReference type="SAM" id="SignalP"/>
    </source>
</evidence>
<protein>
    <recommendedName>
        <fullName evidence="2">Putative beta-lactamase-inhibitor-like PepSY-like domain-containing protein</fullName>
    </recommendedName>
</protein>
<sequence length="142" mass="15581">MKTIATLLLAATFAAGASAQKTQEKKQKTNVPDKVTAAFKSDFPKAQKAEWEAEKNDFEVGFKLDSKEYSAVYDASGKRKETEVEIPASELPKAAIAYLKDKKVKEAARITDASGKTTYEAEVSGKDFLFDEKGNFIKSVSE</sequence>
<dbReference type="SUPFAM" id="SSF160574">
    <property type="entry name" value="BT0923-like"/>
    <property type="match status" value="1"/>
</dbReference>
<keyword evidence="1" id="KW-0732">Signal</keyword>
<dbReference type="Pfam" id="PF11396">
    <property type="entry name" value="PepSY_like"/>
    <property type="match status" value="2"/>
</dbReference>
<feature type="domain" description="Putative beta-lactamase-inhibitor-like PepSY-like" evidence="2">
    <location>
        <begin position="28"/>
        <end position="63"/>
    </location>
</feature>
<dbReference type="Gene3D" id="3.10.450.360">
    <property type="match status" value="1"/>
</dbReference>
<keyword evidence="4" id="KW-1185">Reference proteome</keyword>
<dbReference type="RefSeq" id="WP_169527768.1">
    <property type="nucleotide sequence ID" value="NZ_JAAMPU010000106.1"/>
</dbReference>
<name>A0A972JI62_9FLAO</name>
<dbReference type="Proteomes" id="UP000712080">
    <property type="component" value="Unassembled WGS sequence"/>
</dbReference>
<evidence type="ECO:0000313" key="3">
    <source>
        <dbReference type="EMBL" id="NMH28665.1"/>
    </source>
</evidence>
<feature type="chain" id="PRO_5036803378" description="Putative beta-lactamase-inhibitor-like PepSY-like domain-containing protein" evidence="1">
    <location>
        <begin position="20"/>
        <end position="142"/>
    </location>
</feature>